<feature type="transmembrane region" description="Helical" evidence="7">
    <location>
        <begin position="40"/>
        <end position="59"/>
    </location>
</feature>
<feature type="transmembrane region" description="Helical" evidence="7">
    <location>
        <begin position="310"/>
        <end position="339"/>
    </location>
</feature>
<keyword evidence="5 7" id="KW-0472">Membrane</keyword>
<accession>A0A090JYP9</accession>
<name>A0A090JYP9_METFO</name>
<evidence type="ECO:0000313" key="10">
    <source>
        <dbReference type="EMBL" id="CEA14814.1"/>
    </source>
</evidence>
<reference evidence="10" key="1">
    <citation type="submission" date="2014-08" db="EMBL/GenBank/DDBJ databases">
        <authorList>
            <person name="Wibberg D."/>
        </authorList>
    </citation>
    <scope>NUCLEOTIDE SEQUENCE</scope>
</reference>
<dbReference type="InterPro" id="IPR050250">
    <property type="entry name" value="Macrolide_Exporter_MacB"/>
</dbReference>
<dbReference type="GO" id="GO:0022857">
    <property type="term" value="F:transmembrane transporter activity"/>
    <property type="evidence" value="ECO:0007669"/>
    <property type="project" value="TreeGrafter"/>
</dbReference>
<dbReference type="PATRIC" id="fig|2162.9.peg.2465"/>
<comment type="similarity">
    <text evidence="6">Belongs to the ABC-4 integral membrane protein family.</text>
</comment>
<feature type="domain" description="MacB-like periplasmic core" evidence="9">
    <location>
        <begin position="39"/>
        <end position="235"/>
    </location>
</feature>
<dbReference type="PANTHER" id="PTHR30572">
    <property type="entry name" value="MEMBRANE COMPONENT OF TRANSPORTER-RELATED"/>
    <property type="match status" value="1"/>
</dbReference>
<gene>
    <name evidence="10" type="ORF">DSM1535_2387</name>
</gene>
<dbReference type="Pfam" id="PF12704">
    <property type="entry name" value="MacB_PCD"/>
    <property type="match status" value="1"/>
</dbReference>
<evidence type="ECO:0000256" key="7">
    <source>
        <dbReference type="SAM" id="Phobius"/>
    </source>
</evidence>
<dbReference type="KEGG" id="mfi:DSM1535_2387"/>
<evidence type="ECO:0000259" key="9">
    <source>
        <dbReference type="Pfam" id="PF12704"/>
    </source>
</evidence>
<dbReference type="AlphaFoldDB" id="A0A090JYP9"/>
<feature type="domain" description="ABC3 transporter permease C-terminal" evidence="8">
    <location>
        <begin position="267"/>
        <end position="383"/>
    </location>
</feature>
<evidence type="ECO:0008006" key="11">
    <source>
        <dbReference type="Google" id="ProtNLM"/>
    </source>
</evidence>
<keyword evidence="4 7" id="KW-1133">Transmembrane helix</keyword>
<organism evidence="10">
    <name type="scientific">Methanobacterium formicicum</name>
    <dbReference type="NCBI Taxonomy" id="2162"/>
    <lineage>
        <taxon>Archaea</taxon>
        <taxon>Methanobacteriati</taxon>
        <taxon>Methanobacteriota</taxon>
        <taxon>Methanomada group</taxon>
        <taxon>Methanobacteria</taxon>
        <taxon>Methanobacteriales</taxon>
        <taxon>Methanobacteriaceae</taxon>
        <taxon>Methanobacterium</taxon>
    </lineage>
</organism>
<dbReference type="InterPro" id="IPR025857">
    <property type="entry name" value="MacB_PCD"/>
</dbReference>
<evidence type="ECO:0000256" key="2">
    <source>
        <dbReference type="ARBA" id="ARBA00022475"/>
    </source>
</evidence>
<dbReference type="InterPro" id="IPR003838">
    <property type="entry name" value="ABC3_permease_C"/>
</dbReference>
<protein>
    <recommendedName>
        <fullName evidence="11">ABC transporter permease protein</fullName>
    </recommendedName>
</protein>
<sequence>MHEVCILLSPPIKSIKNKDDGMSFLTFILKNPFRNKTRSALAIVGIAIGIATIIALGIVTDGLKESTQNTLKSGGSDFTVTEANSPGLMSSKINSTRVDELKNLTGVEDAVGVLLVNRVVDGDLFSVMGIKKQSLKVGEINIIEGREFNENSNEIIIGKRASQSLNKTVGDTINLFNRDFKVVGVFETGSMWEDAGSFMSLSLLQELAEKPDEVSMIFVKIKPEANLEEVTSNVESEYPQELVTIKTIEDFNRVNKGLDTIDTASWAISLLAILIGGIGVVNTMVMSVYERTREIGVLKASGWKNRRIMAMIMGESVVLTLVSYVIGLVMGVGAVELILSSPAMGSFIQPVYSWELFLKALGIAFLVGLVGGLYPAFRASRLAPTEALRYE</sequence>
<dbReference type="GO" id="GO:0005886">
    <property type="term" value="C:plasma membrane"/>
    <property type="evidence" value="ECO:0007669"/>
    <property type="project" value="UniProtKB-SubCell"/>
</dbReference>
<evidence type="ECO:0000259" key="8">
    <source>
        <dbReference type="Pfam" id="PF02687"/>
    </source>
</evidence>
<comment type="subcellular location">
    <subcellularLocation>
        <location evidence="1">Cell membrane</location>
        <topology evidence="1">Multi-pass membrane protein</topology>
    </subcellularLocation>
</comment>
<keyword evidence="2" id="KW-1003">Cell membrane</keyword>
<proteinExistence type="inferred from homology"/>
<dbReference type="Pfam" id="PF02687">
    <property type="entry name" value="FtsX"/>
    <property type="match status" value="1"/>
</dbReference>
<feature type="transmembrane region" description="Helical" evidence="7">
    <location>
        <begin position="266"/>
        <end position="289"/>
    </location>
</feature>
<dbReference type="PANTHER" id="PTHR30572:SF4">
    <property type="entry name" value="ABC TRANSPORTER PERMEASE YTRF"/>
    <property type="match status" value="1"/>
</dbReference>
<evidence type="ECO:0000256" key="1">
    <source>
        <dbReference type="ARBA" id="ARBA00004651"/>
    </source>
</evidence>
<evidence type="ECO:0000256" key="5">
    <source>
        <dbReference type="ARBA" id="ARBA00023136"/>
    </source>
</evidence>
<keyword evidence="3 7" id="KW-0812">Transmembrane</keyword>
<feature type="transmembrane region" description="Helical" evidence="7">
    <location>
        <begin position="351"/>
        <end position="374"/>
    </location>
</feature>
<evidence type="ECO:0000256" key="4">
    <source>
        <dbReference type="ARBA" id="ARBA00022989"/>
    </source>
</evidence>
<evidence type="ECO:0000256" key="3">
    <source>
        <dbReference type="ARBA" id="ARBA00022692"/>
    </source>
</evidence>
<evidence type="ECO:0000256" key="6">
    <source>
        <dbReference type="ARBA" id="ARBA00038076"/>
    </source>
</evidence>
<dbReference type="EMBL" id="LN515531">
    <property type="protein sequence ID" value="CEA14814.1"/>
    <property type="molecule type" value="Genomic_DNA"/>
</dbReference>